<dbReference type="InterPro" id="IPR036779">
    <property type="entry name" value="LysM_dom_sf"/>
</dbReference>
<dbReference type="Pfam" id="PF01476">
    <property type="entry name" value="LysM"/>
    <property type="match status" value="1"/>
</dbReference>
<accession>A0A8K0SJH7</accession>
<dbReference type="OrthoDB" id="5985073at2759"/>
<dbReference type="CDD" id="cd00118">
    <property type="entry name" value="LysM"/>
    <property type="match status" value="1"/>
</dbReference>
<name>A0A8K0SJH7_9HYPO</name>
<evidence type="ECO:0000259" key="6">
    <source>
        <dbReference type="PROSITE" id="PS51782"/>
    </source>
</evidence>
<dbReference type="GO" id="GO:0008061">
    <property type="term" value="F:chitin binding"/>
    <property type="evidence" value="ECO:0007669"/>
    <property type="project" value="UniProtKB-KW"/>
</dbReference>
<evidence type="ECO:0000256" key="4">
    <source>
        <dbReference type="ARBA" id="ARBA00044955"/>
    </source>
</evidence>
<evidence type="ECO:0000256" key="3">
    <source>
        <dbReference type="ARBA" id="ARBA00023026"/>
    </source>
</evidence>
<comment type="caution">
    <text evidence="7">The sequence shown here is derived from an EMBL/GenBank/DDBJ whole genome shotgun (WGS) entry which is preliminary data.</text>
</comment>
<gene>
    <name evidence="7" type="ORF">B0I35DRAFT_413629</name>
</gene>
<dbReference type="Proteomes" id="UP000813444">
    <property type="component" value="Unassembled WGS sequence"/>
</dbReference>
<reference evidence="7" key="1">
    <citation type="journal article" date="2021" name="Nat. Commun.">
        <title>Genetic determinants of endophytism in the Arabidopsis root mycobiome.</title>
        <authorList>
            <person name="Mesny F."/>
            <person name="Miyauchi S."/>
            <person name="Thiergart T."/>
            <person name="Pickel B."/>
            <person name="Atanasova L."/>
            <person name="Karlsson M."/>
            <person name="Huettel B."/>
            <person name="Barry K.W."/>
            <person name="Haridas S."/>
            <person name="Chen C."/>
            <person name="Bauer D."/>
            <person name="Andreopoulos W."/>
            <person name="Pangilinan J."/>
            <person name="LaButti K."/>
            <person name="Riley R."/>
            <person name="Lipzen A."/>
            <person name="Clum A."/>
            <person name="Drula E."/>
            <person name="Henrissat B."/>
            <person name="Kohler A."/>
            <person name="Grigoriev I.V."/>
            <person name="Martin F.M."/>
            <person name="Hacquard S."/>
        </authorList>
    </citation>
    <scope>NUCLEOTIDE SEQUENCE</scope>
    <source>
        <strain evidence="7">MPI-CAGE-CH-0235</strain>
    </source>
</reference>
<dbReference type="InterPro" id="IPR018392">
    <property type="entry name" value="LysM"/>
</dbReference>
<dbReference type="EMBL" id="JAGPNK010000017">
    <property type="protein sequence ID" value="KAH7305818.1"/>
    <property type="molecule type" value="Genomic_DNA"/>
</dbReference>
<protein>
    <recommendedName>
        <fullName evidence="6">LysM domain-containing protein</fullName>
    </recommendedName>
</protein>
<feature type="signal peptide" evidence="5">
    <location>
        <begin position="1"/>
        <end position="19"/>
    </location>
</feature>
<proteinExistence type="inferred from homology"/>
<organism evidence="7 8">
    <name type="scientific">Stachybotrys elegans</name>
    <dbReference type="NCBI Taxonomy" id="80388"/>
    <lineage>
        <taxon>Eukaryota</taxon>
        <taxon>Fungi</taxon>
        <taxon>Dikarya</taxon>
        <taxon>Ascomycota</taxon>
        <taxon>Pezizomycotina</taxon>
        <taxon>Sordariomycetes</taxon>
        <taxon>Hypocreomycetidae</taxon>
        <taxon>Hypocreales</taxon>
        <taxon>Stachybotryaceae</taxon>
        <taxon>Stachybotrys</taxon>
    </lineage>
</organism>
<keyword evidence="1" id="KW-0147">Chitin-binding</keyword>
<evidence type="ECO:0000313" key="8">
    <source>
        <dbReference type="Proteomes" id="UP000813444"/>
    </source>
</evidence>
<feature type="chain" id="PRO_5035479303" description="LysM domain-containing protein" evidence="5">
    <location>
        <begin position="20"/>
        <end position="269"/>
    </location>
</feature>
<dbReference type="Gene3D" id="3.10.350.10">
    <property type="entry name" value="LysM domain"/>
    <property type="match status" value="1"/>
</dbReference>
<evidence type="ECO:0000313" key="7">
    <source>
        <dbReference type="EMBL" id="KAH7305818.1"/>
    </source>
</evidence>
<evidence type="ECO:0000256" key="2">
    <source>
        <dbReference type="ARBA" id="ARBA00022729"/>
    </source>
</evidence>
<feature type="domain" description="LysM" evidence="6">
    <location>
        <begin position="105"/>
        <end position="151"/>
    </location>
</feature>
<dbReference type="SUPFAM" id="SSF54106">
    <property type="entry name" value="LysM domain"/>
    <property type="match status" value="1"/>
</dbReference>
<dbReference type="PANTHER" id="PTHR34997">
    <property type="entry name" value="AM15"/>
    <property type="match status" value="1"/>
</dbReference>
<dbReference type="AlphaFoldDB" id="A0A8K0SJH7"/>
<evidence type="ECO:0000256" key="1">
    <source>
        <dbReference type="ARBA" id="ARBA00022669"/>
    </source>
</evidence>
<dbReference type="InterPro" id="IPR052210">
    <property type="entry name" value="LysM1-like"/>
</dbReference>
<keyword evidence="2 5" id="KW-0732">Signal</keyword>
<evidence type="ECO:0000256" key="5">
    <source>
        <dbReference type="SAM" id="SignalP"/>
    </source>
</evidence>
<dbReference type="PROSITE" id="PS51782">
    <property type="entry name" value="LYSM"/>
    <property type="match status" value="1"/>
</dbReference>
<keyword evidence="8" id="KW-1185">Reference proteome</keyword>
<keyword evidence="3" id="KW-0843">Virulence</keyword>
<sequence>MKGSTTLVLALASAHLTVASRGTKRQTGPVDSSTTPYCTYFDTVYSKYDDCAYFEDFWGISHQDFISWLFQWTCEGTKPTATTTAGNGIATPTPTQLGMVGNCDRFSLVAEGDTCQKIAARSGISETQLRTWNPSLGSNCKGLWLNAYTCVRTIGFVPPFNVSCSTTSKTWGDNQPAALDSVGLWCNGDSTADGSGDLTTAQIKYGCYNAPFGQNKMEFWIRNDFGIGTSLSVQRCNDIAKLAVNQCQRGGDGTVESWYFKATVTTGRC</sequence>
<comment type="similarity">
    <text evidence="4">Belongs to the secreted LysM effector family.</text>
</comment>
<dbReference type="PANTHER" id="PTHR34997:SF2">
    <property type="entry name" value="LYSM DOMAIN-CONTAINING PROTEIN-RELATED"/>
    <property type="match status" value="1"/>
</dbReference>